<reference evidence="1" key="1">
    <citation type="submission" date="2018-07" db="EMBL/GenBank/DDBJ databases">
        <authorList>
            <consortium name="GenomeTrakr network: Whole genome sequencing for foodborne pathogen traceback"/>
        </authorList>
    </citation>
    <scope>NUCLEOTIDE SEQUENCE [LARGE SCALE GENOMIC DNA]</scope>
    <source>
        <strain evidence="1">FDA00010322</strain>
    </source>
</reference>
<protein>
    <submittedName>
        <fullName evidence="1">Uncharacterized protein</fullName>
    </submittedName>
</protein>
<organism evidence="1">
    <name type="scientific">Salmonella enterica</name>
    <name type="common">Salmonella choleraesuis</name>
    <dbReference type="NCBI Taxonomy" id="28901"/>
    <lineage>
        <taxon>Bacteria</taxon>
        <taxon>Pseudomonadati</taxon>
        <taxon>Pseudomonadota</taxon>
        <taxon>Gammaproteobacteria</taxon>
        <taxon>Enterobacterales</taxon>
        <taxon>Enterobacteriaceae</taxon>
        <taxon>Salmonella</taxon>
    </lineage>
</organism>
<accession>A0A402XBB4</accession>
<comment type="caution">
    <text evidence="1">The sequence shown here is derived from an EMBL/GenBank/DDBJ whole genome shotgun (WGS) entry which is preliminary data.</text>
</comment>
<dbReference type="EMBL" id="RSUZ01000005">
    <property type="protein sequence ID" value="MIV62650.1"/>
    <property type="molecule type" value="Genomic_DNA"/>
</dbReference>
<sequence>MGLNKNHLLEVLNHVFNEGIMHDFNYGGMDYFDEKIIYNFFHNKTWQELVVNLDIKSAAYPLELATYYFNEKNFKYYIPLYIYASLLNEKGWVFDSCFIDRYLSPDYQEIESFLSLFDTFSNPQLNVISQYMHYAGYNIGYLSARTAFEIFWEIFYNPRINGESIFFGYENMDISE</sequence>
<evidence type="ECO:0000313" key="1">
    <source>
        <dbReference type="EMBL" id="MIV62650.1"/>
    </source>
</evidence>
<gene>
    <name evidence="1" type="ORF">BA086_05895</name>
</gene>
<proteinExistence type="predicted"/>
<name>A0A402XBB4_SALER</name>
<dbReference type="AlphaFoldDB" id="A0A402XBB4"/>
<dbReference type="Proteomes" id="UP000885414">
    <property type="component" value="Unassembled WGS sequence"/>
</dbReference>